<feature type="coiled-coil region" evidence="1">
    <location>
        <begin position="207"/>
        <end position="286"/>
    </location>
</feature>
<accession>A0A8B8BD77</accession>
<feature type="coiled-coil region" evidence="1">
    <location>
        <begin position="130"/>
        <end position="175"/>
    </location>
</feature>
<protein>
    <submittedName>
        <fullName evidence="5">Uncharacterized protein LOC111109159</fullName>
    </submittedName>
</protein>
<feature type="region of interest" description="Disordered" evidence="2">
    <location>
        <begin position="427"/>
        <end position="458"/>
    </location>
</feature>
<dbReference type="InterPro" id="IPR011029">
    <property type="entry name" value="DEATH-like_dom_sf"/>
</dbReference>
<dbReference type="SUPFAM" id="SSF47986">
    <property type="entry name" value="DEATH domain"/>
    <property type="match status" value="1"/>
</dbReference>
<evidence type="ECO:0000256" key="2">
    <source>
        <dbReference type="SAM" id="MobiDB-lite"/>
    </source>
</evidence>
<sequence length="458" mass="53421">MDGDQKDIIRRNKAIIHKNWGVIKKQLIVEDVIDTLIEKGVVAVDTWMEMKKKKSEKDKVEELMSILLMQPNYIPIFQKALKKTKNCLAKELEFHGDVDSSENCTSLDTVERNDNDNPSGNSSAGDYLLKSDFEDKVNSMQNDYAMLMQEVMEVMRQNRATMDQTQEAFKEIKDELKIFKEFKKKQEVLNDRFCKQLSTTYGNESGIEEMKRQHEELLKENKGLKETLQKLPIVSAQKAEIEKDLEKKRSETKALHEENKSLKEERDKLLADLLRLETDLNNAMAKLQSPEQQQLILDTEVERNRIKNILSTWFTPPQRIFAVSPLYKGMLCLIYLTLAYQLNKATYSFLELHIRLFIQILSSCRQYSINFNATSLIDLLENTNRERKQRRWWTRDWLLLRTIHGQYEALMAELRLEKPEEFKKCANVSGTSPCLRDADTKMSPTEKMSPTGKNDNSD</sequence>
<dbReference type="AlphaFoldDB" id="A0A8B8BD77"/>
<proteinExistence type="predicted"/>
<dbReference type="InterPro" id="IPR001315">
    <property type="entry name" value="CARD"/>
</dbReference>
<name>A0A8B8BD77_CRAVI</name>
<evidence type="ECO:0000313" key="5">
    <source>
        <dbReference type="RefSeq" id="XP_022300951.1"/>
    </source>
</evidence>
<evidence type="ECO:0000259" key="3">
    <source>
        <dbReference type="PROSITE" id="PS50209"/>
    </source>
</evidence>
<dbReference type="Proteomes" id="UP000694844">
    <property type="component" value="Chromosome 8"/>
</dbReference>
<dbReference type="GeneID" id="111109159"/>
<organism evidence="4 5">
    <name type="scientific">Crassostrea virginica</name>
    <name type="common">Eastern oyster</name>
    <dbReference type="NCBI Taxonomy" id="6565"/>
    <lineage>
        <taxon>Eukaryota</taxon>
        <taxon>Metazoa</taxon>
        <taxon>Spiralia</taxon>
        <taxon>Lophotrochozoa</taxon>
        <taxon>Mollusca</taxon>
        <taxon>Bivalvia</taxon>
        <taxon>Autobranchia</taxon>
        <taxon>Pteriomorphia</taxon>
        <taxon>Ostreida</taxon>
        <taxon>Ostreoidea</taxon>
        <taxon>Ostreidae</taxon>
        <taxon>Crassostrea</taxon>
    </lineage>
</organism>
<evidence type="ECO:0000313" key="4">
    <source>
        <dbReference type="Proteomes" id="UP000694844"/>
    </source>
</evidence>
<keyword evidence="1" id="KW-0175">Coiled coil</keyword>
<feature type="region of interest" description="Disordered" evidence="2">
    <location>
        <begin position="98"/>
        <end position="127"/>
    </location>
</feature>
<dbReference type="KEGG" id="cvn:111109159"/>
<keyword evidence="4" id="KW-1185">Reference proteome</keyword>
<dbReference type="PROSITE" id="PS50209">
    <property type="entry name" value="CARD"/>
    <property type="match status" value="1"/>
</dbReference>
<evidence type="ECO:0000256" key="1">
    <source>
        <dbReference type="SAM" id="Coils"/>
    </source>
</evidence>
<dbReference type="GO" id="GO:0042981">
    <property type="term" value="P:regulation of apoptotic process"/>
    <property type="evidence" value="ECO:0007669"/>
    <property type="project" value="InterPro"/>
</dbReference>
<reference evidence="5" key="1">
    <citation type="submission" date="2025-08" db="UniProtKB">
        <authorList>
            <consortium name="RefSeq"/>
        </authorList>
    </citation>
    <scope>IDENTIFICATION</scope>
    <source>
        <tissue evidence="5">Whole sample</tissue>
    </source>
</reference>
<dbReference type="Gene3D" id="1.10.533.10">
    <property type="entry name" value="Death Domain, Fas"/>
    <property type="match status" value="1"/>
</dbReference>
<feature type="compositionally biased region" description="Polar residues" evidence="2">
    <location>
        <begin position="442"/>
        <end position="458"/>
    </location>
</feature>
<feature type="domain" description="CARD" evidence="3">
    <location>
        <begin position="1"/>
        <end position="67"/>
    </location>
</feature>
<dbReference type="RefSeq" id="XP_022300951.1">
    <property type="nucleotide sequence ID" value="XM_022445243.1"/>
</dbReference>
<gene>
    <name evidence="5" type="primary">LOC111109159</name>
</gene>